<comment type="caution">
    <text evidence="1">The sequence shown here is derived from an EMBL/GenBank/DDBJ whole genome shotgun (WGS) entry which is preliminary data.</text>
</comment>
<dbReference type="AlphaFoldDB" id="A0A8J4T7V2"/>
<organism evidence="1 2">
    <name type="scientific">Paragonimus heterotremus</name>
    <dbReference type="NCBI Taxonomy" id="100268"/>
    <lineage>
        <taxon>Eukaryota</taxon>
        <taxon>Metazoa</taxon>
        <taxon>Spiralia</taxon>
        <taxon>Lophotrochozoa</taxon>
        <taxon>Platyhelminthes</taxon>
        <taxon>Trematoda</taxon>
        <taxon>Digenea</taxon>
        <taxon>Plagiorchiida</taxon>
        <taxon>Troglotremata</taxon>
        <taxon>Troglotrematidae</taxon>
        <taxon>Paragonimus</taxon>
    </lineage>
</organism>
<reference evidence="1" key="1">
    <citation type="submission" date="2019-05" db="EMBL/GenBank/DDBJ databases">
        <title>Annotation for the trematode Paragonimus heterotremus.</title>
        <authorList>
            <person name="Choi Y.-J."/>
        </authorList>
    </citation>
    <scope>NUCLEOTIDE SEQUENCE</scope>
    <source>
        <strain evidence="1">LC</strain>
    </source>
</reference>
<dbReference type="OrthoDB" id="10064127at2759"/>
<keyword evidence="2" id="KW-1185">Reference proteome</keyword>
<proteinExistence type="predicted"/>
<name>A0A8J4T7V2_9TREM</name>
<sequence>MISETDRLFAGSNAREVEGYLERFDIGCGTKSDLVGKKEVAFFLHFIGMESYALVKNLVFSESLINCSFLALKKIDLHQLEPVNFVANEGIMFSVLIWSESQSIRDFVLKL</sequence>
<accession>A0A8J4T7V2</accession>
<dbReference type="EMBL" id="LUCH01013066">
    <property type="protein sequence ID" value="KAF5395442.1"/>
    <property type="molecule type" value="Genomic_DNA"/>
</dbReference>
<protein>
    <submittedName>
        <fullName evidence="1">Uncharacterized protein</fullName>
    </submittedName>
</protein>
<gene>
    <name evidence="1" type="ORF">PHET_12146</name>
</gene>
<dbReference type="Proteomes" id="UP000748531">
    <property type="component" value="Unassembled WGS sequence"/>
</dbReference>
<evidence type="ECO:0000313" key="2">
    <source>
        <dbReference type="Proteomes" id="UP000748531"/>
    </source>
</evidence>
<evidence type="ECO:0000313" key="1">
    <source>
        <dbReference type="EMBL" id="KAF5395442.1"/>
    </source>
</evidence>